<evidence type="ECO:0000256" key="1">
    <source>
        <dbReference type="SAM" id="MobiDB-lite"/>
    </source>
</evidence>
<reference evidence="3" key="1">
    <citation type="submission" date="2020-02" db="EMBL/GenBank/DDBJ databases">
        <authorList>
            <person name="Scholz U."/>
            <person name="Mascher M."/>
            <person name="Fiebig A."/>
        </authorList>
    </citation>
    <scope>NUCLEOTIDE SEQUENCE</scope>
</reference>
<sequence length="25" mass="3110">MNIKGKKYQQRGEKERFQKKNLFIP</sequence>
<feature type="region of interest" description="Disordered" evidence="1">
    <location>
        <begin position="1"/>
        <end position="25"/>
    </location>
</feature>
<evidence type="ECO:0000313" key="3">
    <source>
        <dbReference type="EMBL" id="CAA7391546.1"/>
    </source>
</evidence>
<dbReference type="Proteomes" id="UP000663760">
    <property type="component" value="Chromosome 2"/>
</dbReference>
<evidence type="ECO:0000313" key="2">
    <source>
        <dbReference type="EMBL" id="CAA2616420.1"/>
    </source>
</evidence>
<dbReference type="AlphaFoldDB" id="A0A7I8K362"/>
<dbReference type="EMBL" id="LR743589">
    <property type="protein sequence ID" value="CAA2616420.1"/>
    <property type="molecule type" value="Genomic_DNA"/>
</dbReference>
<gene>
    <name evidence="2" type="ORF">SI7747_02002640</name>
    <name evidence="3" type="ORF">SI8410_02002829</name>
</gene>
<organism evidence="3 4">
    <name type="scientific">Spirodela intermedia</name>
    <name type="common">Intermediate duckweed</name>
    <dbReference type="NCBI Taxonomy" id="51605"/>
    <lineage>
        <taxon>Eukaryota</taxon>
        <taxon>Viridiplantae</taxon>
        <taxon>Streptophyta</taxon>
        <taxon>Embryophyta</taxon>
        <taxon>Tracheophyta</taxon>
        <taxon>Spermatophyta</taxon>
        <taxon>Magnoliopsida</taxon>
        <taxon>Liliopsida</taxon>
        <taxon>Araceae</taxon>
        <taxon>Lemnoideae</taxon>
        <taxon>Spirodela</taxon>
    </lineage>
</organism>
<proteinExistence type="predicted"/>
<keyword evidence="4" id="KW-1185">Reference proteome</keyword>
<evidence type="ECO:0000313" key="4">
    <source>
        <dbReference type="Proteomes" id="UP000663760"/>
    </source>
</evidence>
<name>A0A7I8K362_SPIIN</name>
<dbReference type="EMBL" id="LR746265">
    <property type="protein sequence ID" value="CAA7391546.1"/>
    <property type="molecule type" value="Genomic_DNA"/>
</dbReference>
<accession>A0A7I8K362</accession>
<protein>
    <submittedName>
        <fullName evidence="3">Uncharacterized protein</fullName>
    </submittedName>
</protein>